<comment type="cofactor">
    <cofactor evidence="17">
        <name>Zn(2+)</name>
        <dbReference type="ChEBI" id="CHEBI:29105"/>
    </cofactor>
    <text evidence="17">Binds 1 zinc ion per subunit.</text>
</comment>
<dbReference type="PROSITE" id="PS50405">
    <property type="entry name" value="GST_CTER"/>
    <property type="match status" value="1"/>
</dbReference>
<feature type="domain" description="Alanyl-transfer RNA synthetases family profile" evidence="20">
    <location>
        <begin position="5"/>
        <end position="768"/>
    </location>
</feature>
<dbReference type="InterPro" id="IPR003156">
    <property type="entry name" value="DHHA1_dom"/>
</dbReference>
<dbReference type="EMBL" id="JAIFRP010000006">
    <property type="protein sequence ID" value="KAK2587584.1"/>
    <property type="molecule type" value="Genomic_DNA"/>
</dbReference>
<comment type="subunit">
    <text evidence="17">Monomer.</text>
</comment>
<keyword evidence="12 17" id="KW-0648">Protein biosynthesis</keyword>
<dbReference type="InterPro" id="IPR009000">
    <property type="entry name" value="Transl_B-barrel_sf"/>
</dbReference>
<dbReference type="GO" id="GO:0006419">
    <property type="term" value="P:alanyl-tRNA aminoacylation"/>
    <property type="evidence" value="ECO:0007669"/>
    <property type="project" value="InterPro"/>
</dbReference>
<accession>A0AAD9VUS7</accession>
<name>A0AAD9VUS7_9HYME</name>
<evidence type="ECO:0000256" key="3">
    <source>
        <dbReference type="ARBA" id="ARBA00017959"/>
    </source>
</evidence>
<keyword evidence="7 17" id="KW-0479">Metal-binding</keyword>
<dbReference type="Gene3D" id="1.20.1050.10">
    <property type="match status" value="1"/>
</dbReference>
<keyword evidence="10 17" id="KW-0067">ATP-binding</keyword>
<keyword evidence="9 17" id="KW-0862">Zinc</keyword>
<evidence type="ECO:0000256" key="2">
    <source>
        <dbReference type="ARBA" id="ARBA00013168"/>
    </source>
</evidence>
<dbReference type="GO" id="GO:0000049">
    <property type="term" value="F:tRNA binding"/>
    <property type="evidence" value="ECO:0007669"/>
    <property type="project" value="UniProtKB-KW"/>
</dbReference>
<keyword evidence="22" id="KW-1185">Reference proteome</keyword>
<evidence type="ECO:0000256" key="5">
    <source>
        <dbReference type="ARBA" id="ARBA00022555"/>
    </source>
</evidence>
<evidence type="ECO:0000256" key="7">
    <source>
        <dbReference type="ARBA" id="ARBA00022723"/>
    </source>
</evidence>
<evidence type="ECO:0000259" key="20">
    <source>
        <dbReference type="PROSITE" id="PS50860"/>
    </source>
</evidence>
<evidence type="ECO:0000256" key="15">
    <source>
        <dbReference type="ARBA" id="ARBA00032577"/>
    </source>
</evidence>
<dbReference type="GO" id="GO:0005524">
    <property type="term" value="F:ATP binding"/>
    <property type="evidence" value="ECO:0007669"/>
    <property type="project" value="UniProtKB-UniRule"/>
</dbReference>
<dbReference type="AlphaFoldDB" id="A0AAD9VUS7"/>
<evidence type="ECO:0000313" key="22">
    <source>
        <dbReference type="Proteomes" id="UP001258017"/>
    </source>
</evidence>
<sequence>MGSSMTAKEIRQAYIDFFKNKGHEYVHSSSTIPHDDPTLLFTNAGMNQFKPIFLGTVDPNSDMAKWVRVVNTQKCIRAGGKHNDLDDVGKDVYHHTFFEMMGNWSFGDYFKKEICTWAWEFLTVNLKLSPDRLYITYFGGDEKAKLSPDNECKDIWLSLGVPPSHVLPGNMKDNFWEMGETGPCGPCSEIHYDRIGGREAAHLVNMDDPDVLEIWNLVFIQYNRESNGILKPLPKKHIDCGLGLERLVSVIQNKHANYDTDLFVPLFNAIQKGTGAPPYQGRVGDADKDGIDMAYRVLADHARTITIALADGGMPDNTGRGYVLRRILRRAVRYATEKLNAKPGFFASLVNVVVELLGDIFPEVKKDPQSIIDIINEEEAQFLKTLSRGRNLLNRTVAKLGSSKIVPGDVAWRLYDTYGFPVDLTQLMTEEKGLKVDMISYEEAKKQAQLISQSKVGDVDDQINLDVHAITELQNKGVAVTNDSPKYNYDVKNNDPYNEYSFKSCTSTVVALRYAKAFVEEVHSGQEVGILLDKTNFYAEQGGQIYDEGFLVKVDDEETEVRIKNVQVRGGYVLHIGTVGEGVLKKGDKVHLNIDTTRRRLVMSNHTATHVLNYALRQVLGTEADQKGSLVAPDRLRFDFTNKGAMTADQVKKAEEITNEIVRQNGKVYAKESSLALAKTIKGLRAMFEETYPDPVRIVSVNIPVEKLEKDPLSDAALKTSVEFCGGTHLHYTGHMGDFIIASEEAIAKGIRRIVALTGPEAKKALKKAALLEDKLNQLKVTIELDKSGTNSKEYVKQIVELNEDVSHAVISSWKKDKMRGMLKELKKSLDDKERAAKAAIATTVVETAQKLIEANIGCAVFVEVLEAFSNTKALDSALKKIKSLSPNTSALLISVDHDAKKIFALSAVPKSAISKGLKANEWIQEIAPLMGGKGGGKAESAQASGSNISSLTAIIKKAKEFANSKLGIKNEESNLNNKDSSCNLNTDNIANLNSVDKKNSAKLILYVNKNSIKSYKAQIIAQYSNKNLLVKCIEDENYTRDMVLEIGDIKIRDSSAIAYYLSDSSLKCENNLFEFSEVLQWLSYTDNHILPVVTGWILSSLRVTLPRDIKLGAKTSKEDALNSLKKLNNILLTKTYFVNERITLADISVFSTLLPLYEHVLTPELRKQYINLNRWFSTILNQPQVKAVVQNFNFCTKTLKG</sequence>
<evidence type="ECO:0000256" key="16">
    <source>
        <dbReference type="ARBA" id="ARBA00048300"/>
    </source>
</evidence>
<gene>
    <name evidence="21" type="ORF">KPH14_003712</name>
</gene>
<dbReference type="GO" id="GO:0004813">
    <property type="term" value="F:alanine-tRNA ligase activity"/>
    <property type="evidence" value="ECO:0007669"/>
    <property type="project" value="UniProtKB-UniRule"/>
</dbReference>
<dbReference type="NCBIfam" id="TIGR00344">
    <property type="entry name" value="alaS"/>
    <property type="match status" value="1"/>
</dbReference>
<keyword evidence="8 17" id="KW-0547">Nucleotide-binding</keyword>
<dbReference type="Pfam" id="PF02272">
    <property type="entry name" value="DHHA1"/>
    <property type="match status" value="1"/>
</dbReference>
<feature type="domain" description="GST C-terminal" evidence="19">
    <location>
        <begin position="1072"/>
        <end position="1199"/>
    </location>
</feature>
<feature type="binding site" evidence="17">
    <location>
        <position position="610"/>
    </location>
    <ligand>
        <name>Zn(2+)</name>
        <dbReference type="ChEBI" id="CHEBI:29105"/>
    </ligand>
</feature>
<feature type="binding site" evidence="17">
    <location>
        <position position="725"/>
    </location>
    <ligand>
        <name>Zn(2+)</name>
        <dbReference type="ChEBI" id="CHEBI:29105"/>
    </ligand>
</feature>
<evidence type="ECO:0000313" key="21">
    <source>
        <dbReference type="EMBL" id="KAK2587584.1"/>
    </source>
</evidence>
<dbReference type="SUPFAM" id="SSF47616">
    <property type="entry name" value="GST C-terminal domain-like"/>
    <property type="match status" value="1"/>
</dbReference>
<keyword evidence="13 17" id="KW-0030">Aminoacyl-tRNA synthetase</keyword>
<dbReference type="FunFam" id="1.20.1050.10:FF:000006">
    <property type="entry name" value="Elongation factor 1 gamma"/>
    <property type="match status" value="1"/>
</dbReference>
<dbReference type="GO" id="GO:0005739">
    <property type="term" value="C:mitochondrion"/>
    <property type="evidence" value="ECO:0007669"/>
    <property type="project" value="TreeGrafter"/>
</dbReference>
<keyword evidence="18" id="KW-0175">Coiled coil</keyword>
<dbReference type="InterPro" id="IPR036282">
    <property type="entry name" value="Glutathione-S-Trfase_C_sf"/>
</dbReference>
<dbReference type="InterPro" id="IPR010987">
    <property type="entry name" value="Glutathione-S-Trfase_C-like"/>
</dbReference>
<dbReference type="Gene3D" id="2.40.30.130">
    <property type="match status" value="1"/>
</dbReference>
<dbReference type="InterPro" id="IPR018165">
    <property type="entry name" value="Ala-tRNA-synth_IIc_core"/>
</dbReference>
<dbReference type="SUPFAM" id="SSF55681">
    <property type="entry name" value="Class II aaRS and biotin synthetases"/>
    <property type="match status" value="1"/>
</dbReference>
<dbReference type="SMART" id="SM00863">
    <property type="entry name" value="tRNA_SAD"/>
    <property type="match status" value="1"/>
</dbReference>
<evidence type="ECO:0000256" key="1">
    <source>
        <dbReference type="ARBA" id="ARBA00008429"/>
    </source>
</evidence>
<comment type="function">
    <text evidence="17">Catalyzes the attachment of alanine to tRNA(Ala) in a two-step reaction: alanine is first activated by ATP to form Ala-AMP and then transferred to the acceptor end of tRNA(Ala). Also edits incorrectly charged tRNA(Ala) via its editing domain.</text>
</comment>
<evidence type="ECO:0000256" key="6">
    <source>
        <dbReference type="ARBA" id="ARBA00022598"/>
    </source>
</evidence>
<evidence type="ECO:0000256" key="11">
    <source>
        <dbReference type="ARBA" id="ARBA00022884"/>
    </source>
</evidence>
<comment type="similarity">
    <text evidence="1">Belongs to the class-II aminoacyl-tRNA synthetase family. Alax-L subfamily.</text>
</comment>
<dbReference type="InterPro" id="IPR023033">
    <property type="entry name" value="Ala_tRNA_ligase_euk/bac"/>
</dbReference>
<dbReference type="PANTHER" id="PTHR11777:SF9">
    <property type="entry name" value="ALANINE--TRNA LIGASE, CYTOPLASMIC"/>
    <property type="match status" value="1"/>
</dbReference>
<evidence type="ECO:0000256" key="14">
    <source>
        <dbReference type="ARBA" id="ARBA00030426"/>
    </source>
</evidence>
<dbReference type="SUPFAM" id="SSF55186">
    <property type="entry name" value="ThrRS/AlaRS common domain"/>
    <property type="match status" value="1"/>
</dbReference>
<keyword evidence="6 17" id="KW-0436">Ligase</keyword>
<comment type="domain">
    <text evidence="17">Consists of three domains; the N-terminal catalytic domain, the editing domain and the C-terminal C-Ala domain. The editing domain removes incorrectly charged amino acids, while the C-Ala domain, along with tRNA(Ala), serves as a bridge to cooperatively bring together the editing and aminoacylation centers thus stimulating deacylation of misacylated tRNAs.</text>
</comment>
<dbReference type="FunFam" id="3.30.980.10:FF:000004">
    <property type="entry name" value="Alanine--tRNA ligase, cytoplasmic"/>
    <property type="match status" value="1"/>
</dbReference>
<reference evidence="21" key="2">
    <citation type="journal article" date="2023" name="Commun. Biol.">
        <title>Intrasexual cuticular hydrocarbon dimorphism in a wasp sheds light on hydrocarbon biosynthesis genes in Hymenoptera.</title>
        <authorList>
            <person name="Moris V.C."/>
            <person name="Podsiadlowski L."/>
            <person name="Martin S."/>
            <person name="Oeyen J.P."/>
            <person name="Donath A."/>
            <person name="Petersen M."/>
            <person name="Wilbrandt J."/>
            <person name="Misof B."/>
            <person name="Liedtke D."/>
            <person name="Thamm M."/>
            <person name="Scheiner R."/>
            <person name="Schmitt T."/>
            <person name="Niehuis O."/>
        </authorList>
    </citation>
    <scope>NUCLEOTIDE SEQUENCE</scope>
    <source>
        <strain evidence="21">GBR_01_08_01A</strain>
    </source>
</reference>
<dbReference type="HAMAP" id="MF_00036_B">
    <property type="entry name" value="Ala_tRNA_synth_B"/>
    <property type="match status" value="1"/>
</dbReference>
<comment type="catalytic activity">
    <reaction evidence="16 17">
        <text>tRNA(Ala) + L-alanine + ATP = L-alanyl-tRNA(Ala) + AMP + diphosphate</text>
        <dbReference type="Rhea" id="RHEA:12540"/>
        <dbReference type="Rhea" id="RHEA-COMP:9657"/>
        <dbReference type="Rhea" id="RHEA-COMP:9923"/>
        <dbReference type="ChEBI" id="CHEBI:30616"/>
        <dbReference type="ChEBI" id="CHEBI:33019"/>
        <dbReference type="ChEBI" id="CHEBI:57972"/>
        <dbReference type="ChEBI" id="CHEBI:78442"/>
        <dbReference type="ChEBI" id="CHEBI:78497"/>
        <dbReference type="ChEBI" id="CHEBI:456215"/>
        <dbReference type="EC" id="6.1.1.7"/>
    </reaction>
</comment>
<dbReference type="PRINTS" id="PR00980">
    <property type="entry name" value="TRNASYNTHALA"/>
</dbReference>
<evidence type="ECO:0000256" key="18">
    <source>
        <dbReference type="SAM" id="Coils"/>
    </source>
</evidence>
<dbReference type="InterPro" id="IPR002318">
    <property type="entry name" value="Ala-tRNA-lgiase_IIc"/>
</dbReference>
<dbReference type="Gene3D" id="3.30.930.10">
    <property type="entry name" value="Bira Bifunctional Protein, Domain 2"/>
    <property type="match status" value="1"/>
</dbReference>
<dbReference type="FunFam" id="3.30.930.10:FF:000011">
    <property type="entry name" value="Alanine--tRNA ligase, cytoplasmic"/>
    <property type="match status" value="1"/>
</dbReference>
<dbReference type="CDD" id="cd03181">
    <property type="entry name" value="GST_C_EF1Bgamma_like"/>
    <property type="match status" value="1"/>
</dbReference>
<evidence type="ECO:0000256" key="9">
    <source>
        <dbReference type="ARBA" id="ARBA00022833"/>
    </source>
</evidence>
<dbReference type="PANTHER" id="PTHR11777">
    <property type="entry name" value="ALANYL-TRNA SYNTHETASE"/>
    <property type="match status" value="1"/>
</dbReference>
<keyword evidence="11 17" id="KW-0694">RNA-binding</keyword>
<dbReference type="InterPro" id="IPR018162">
    <property type="entry name" value="Ala-tRNA-ligase_IIc_anticod-bd"/>
</dbReference>
<protein>
    <recommendedName>
        <fullName evidence="3">Alanine--tRNA ligase</fullName>
        <ecNumber evidence="2">6.1.1.7</ecNumber>
    </recommendedName>
    <alternativeName>
        <fullName evidence="15">Alanyl-tRNA synthetase</fullName>
    </alternativeName>
    <alternativeName>
        <fullName evidence="14">eEF-1B gamma</fullName>
    </alternativeName>
</protein>
<dbReference type="Pfam" id="PF01411">
    <property type="entry name" value="tRNA-synt_2c"/>
    <property type="match status" value="1"/>
</dbReference>
<organism evidence="21 22">
    <name type="scientific">Odynerus spinipes</name>
    <dbReference type="NCBI Taxonomy" id="1348599"/>
    <lineage>
        <taxon>Eukaryota</taxon>
        <taxon>Metazoa</taxon>
        <taxon>Ecdysozoa</taxon>
        <taxon>Arthropoda</taxon>
        <taxon>Hexapoda</taxon>
        <taxon>Insecta</taxon>
        <taxon>Pterygota</taxon>
        <taxon>Neoptera</taxon>
        <taxon>Endopterygota</taxon>
        <taxon>Hymenoptera</taxon>
        <taxon>Apocrita</taxon>
        <taxon>Aculeata</taxon>
        <taxon>Vespoidea</taxon>
        <taxon>Vespidae</taxon>
        <taxon>Eumeninae</taxon>
        <taxon>Odynerus</taxon>
    </lineage>
</organism>
<dbReference type="PROSITE" id="PS50860">
    <property type="entry name" value="AA_TRNA_LIGASE_II_ALA"/>
    <property type="match status" value="1"/>
</dbReference>
<feature type="binding site" evidence="17">
    <location>
        <position position="729"/>
    </location>
    <ligand>
        <name>Zn(2+)</name>
        <dbReference type="ChEBI" id="CHEBI:29105"/>
    </ligand>
</feature>
<keyword evidence="4" id="KW-0963">Cytoplasm</keyword>
<evidence type="ECO:0000256" key="13">
    <source>
        <dbReference type="ARBA" id="ARBA00023146"/>
    </source>
</evidence>
<dbReference type="InterPro" id="IPR018164">
    <property type="entry name" value="Ala-tRNA-synth_IIc_N"/>
</dbReference>
<dbReference type="GO" id="GO:0002161">
    <property type="term" value="F:aminoacyl-tRNA deacylase activity"/>
    <property type="evidence" value="ECO:0007669"/>
    <property type="project" value="TreeGrafter"/>
</dbReference>
<dbReference type="FunFam" id="3.10.310.40:FF:000002">
    <property type="entry name" value="alanine--tRNA ligase, cytoplasmic"/>
    <property type="match status" value="1"/>
</dbReference>
<comment type="caution">
    <text evidence="21">The sequence shown here is derived from an EMBL/GenBank/DDBJ whole genome shotgun (WGS) entry which is preliminary data.</text>
</comment>
<dbReference type="InterPro" id="IPR045864">
    <property type="entry name" value="aa-tRNA-synth_II/BPL/LPL"/>
</dbReference>
<dbReference type="CDD" id="cd00673">
    <property type="entry name" value="AlaRS_core"/>
    <property type="match status" value="1"/>
</dbReference>
<evidence type="ECO:0000256" key="8">
    <source>
        <dbReference type="ARBA" id="ARBA00022741"/>
    </source>
</evidence>
<dbReference type="Pfam" id="PF07973">
    <property type="entry name" value="tRNA_SAD"/>
    <property type="match status" value="1"/>
</dbReference>
<evidence type="ECO:0000259" key="19">
    <source>
        <dbReference type="PROSITE" id="PS50405"/>
    </source>
</evidence>
<evidence type="ECO:0000256" key="12">
    <source>
        <dbReference type="ARBA" id="ARBA00022917"/>
    </source>
</evidence>
<feature type="coiled-coil region" evidence="18">
    <location>
        <begin position="816"/>
        <end position="843"/>
    </location>
</feature>
<dbReference type="InterPro" id="IPR050058">
    <property type="entry name" value="Ala-tRNA_ligase"/>
</dbReference>
<evidence type="ECO:0000256" key="4">
    <source>
        <dbReference type="ARBA" id="ARBA00022490"/>
    </source>
</evidence>
<reference evidence="21" key="1">
    <citation type="submission" date="2021-08" db="EMBL/GenBank/DDBJ databases">
        <authorList>
            <person name="Misof B."/>
            <person name="Oliver O."/>
            <person name="Podsiadlowski L."/>
            <person name="Donath A."/>
            <person name="Peters R."/>
            <person name="Mayer C."/>
            <person name="Rust J."/>
            <person name="Gunkel S."/>
            <person name="Lesny P."/>
            <person name="Martin S."/>
            <person name="Oeyen J.P."/>
            <person name="Petersen M."/>
            <person name="Panagiotis P."/>
            <person name="Wilbrandt J."/>
            <person name="Tanja T."/>
        </authorList>
    </citation>
    <scope>NUCLEOTIDE SEQUENCE</scope>
    <source>
        <strain evidence="21">GBR_01_08_01A</strain>
        <tissue evidence="21">Thorax + abdomen</tissue>
    </source>
</reference>
<evidence type="ECO:0000256" key="10">
    <source>
        <dbReference type="ARBA" id="ARBA00022840"/>
    </source>
</evidence>
<dbReference type="Gene3D" id="3.30.980.10">
    <property type="entry name" value="Threonyl-trna Synthetase, Chain A, domain 2"/>
    <property type="match status" value="1"/>
</dbReference>
<dbReference type="InterPro" id="IPR012947">
    <property type="entry name" value="tRNA_SAD"/>
</dbReference>
<keyword evidence="5 17" id="KW-0820">tRNA-binding</keyword>
<proteinExistence type="inferred from homology"/>
<dbReference type="InterPro" id="IPR018163">
    <property type="entry name" value="Thr/Ala-tRNA-synth_IIc_edit"/>
</dbReference>
<feature type="binding site" evidence="17">
    <location>
        <position position="606"/>
    </location>
    <ligand>
        <name>Zn(2+)</name>
        <dbReference type="ChEBI" id="CHEBI:29105"/>
    </ligand>
</feature>
<dbReference type="Proteomes" id="UP001258017">
    <property type="component" value="Unassembled WGS sequence"/>
</dbReference>
<dbReference type="Gene3D" id="3.10.310.40">
    <property type="match status" value="1"/>
</dbReference>
<dbReference type="InterPro" id="IPR004046">
    <property type="entry name" value="GST_C"/>
</dbReference>
<dbReference type="Pfam" id="PF00043">
    <property type="entry name" value="GST_C"/>
    <property type="match status" value="1"/>
</dbReference>
<dbReference type="EC" id="6.1.1.7" evidence="2"/>
<dbReference type="SUPFAM" id="SSF50447">
    <property type="entry name" value="Translation proteins"/>
    <property type="match status" value="1"/>
</dbReference>
<dbReference type="GO" id="GO:0008270">
    <property type="term" value="F:zinc ion binding"/>
    <property type="evidence" value="ECO:0007669"/>
    <property type="project" value="UniProtKB-UniRule"/>
</dbReference>
<dbReference type="SUPFAM" id="SSF101353">
    <property type="entry name" value="Putative anticodon-binding domain of alanyl-tRNA synthetase (AlaRS)"/>
    <property type="match status" value="1"/>
</dbReference>
<evidence type="ECO:0000256" key="17">
    <source>
        <dbReference type="HAMAP-Rule" id="MF_03133"/>
    </source>
</evidence>